<gene>
    <name evidence="1" type="ORF">GCM10010345_74710</name>
</gene>
<evidence type="ECO:0000313" key="2">
    <source>
        <dbReference type="Proteomes" id="UP000653644"/>
    </source>
</evidence>
<evidence type="ECO:0008006" key="3">
    <source>
        <dbReference type="Google" id="ProtNLM"/>
    </source>
</evidence>
<dbReference type="Proteomes" id="UP000653644">
    <property type="component" value="Unassembled WGS sequence"/>
</dbReference>
<proteinExistence type="predicted"/>
<name>A0ABQ3D6L5_9ACTN</name>
<protein>
    <recommendedName>
        <fullName evidence="3">Lipoprotein</fullName>
    </recommendedName>
</protein>
<evidence type="ECO:0000313" key="1">
    <source>
        <dbReference type="EMBL" id="GHA59441.1"/>
    </source>
</evidence>
<reference evidence="2" key="1">
    <citation type="journal article" date="2019" name="Int. J. Syst. Evol. Microbiol.">
        <title>The Global Catalogue of Microorganisms (GCM) 10K type strain sequencing project: providing services to taxonomists for standard genome sequencing and annotation.</title>
        <authorList>
            <consortium name="The Broad Institute Genomics Platform"/>
            <consortium name="The Broad Institute Genome Sequencing Center for Infectious Disease"/>
            <person name="Wu L."/>
            <person name="Ma J."/>
        </authorList>
    </citation>
    <scope>NUCLEOTIDE SEQUENCE [LARGE SCALE GENOMIC DNA]</scope>
    <source>
        <strain evidence="2">JCM 4733</strain>
    </source>
</reference>
<organism evidence="1 2">
    <name type="scientific">Streptomyces canarius</name>
    <dbReference type="NCBI Taxonomy" id="285453"/>
    <lineage>
        <taxon>Bacteria</taxon>
        <taxon>Bacillati</taxon>
        <taxon>Actinomycetota</taxon>
        <taxon>Actinomycetes</taxon>
        <taxon>Kitasatosporales</taxon>
        <taxon>Streptomycetaceae</taxon>
        <taxon>Streptomyces</taxon>
    </lineage>
</organism>
<keyword evidence="2" id="KW-1185">Reference proteome</keyword>
<accession>A0ABQ3D6L5</accession>
<dbReference type="EMBL" id="BMVN01000041">
    <property type="protein sequence ID" value="GHA59441.1"/>
    <property type="molecule type" value="Genomic_DNA"/>
</dbReference>
<comment type="caution">
    <text evidence="1">The sequence shown here is derived from an EMBL/GenBank/DDBJ whole genome shotgun (WGS) entry which is preliminary data.</text>
</comment>
<sequence>MNRPVGRTLTCVTRHVPTGTGAAVLTAVLLGALTGCGSDGPGALEKELGRKCQGRVAADSVDVRLAEGVTAEVVSSWKQDGQGQCWVNARGRNSFFEPFALEVTAAADAAGAEKARRELCSTVRADADAYLLYTGSRDHCSAYSLKTGEYVAHGAVGRYNASIHILGVRPVDGVDAPQKKAREEFERVMGDLREHYQR</sequence>